<keyword evidence="4" id="KW-0819">tRNA processing</keyword>
<dbReference type="Proteomes" id="UP000242791">
    <property type="component" value="Unassembled WGS sequence"/>
</dbReference>
<dbReference type="OrthoDB" id="10254665at2759"/>
<name>A0A1J9Q6Q4_9EURO</name>
<dbReference type="STRING" id="1658174.A0A1J9Q6Q4"/>
<feature type="region of interest" description="Disordered" evidence="7">
    <location>
        <begin position="614"/>
        <end position="644"/>
    </location>
</feature>
<evidence type="ECO:0000256" key="6">
    <source>
        <dbReference type="ARBA" id="ARBA00032319"/>
    </source>
</evidence>
<gene>
    <name evidence="8" type="ORF">ACJ73_04478</name>
</gene>
<proteinExistence type="inferred from homology"/>
<evidence type="ECO:0000313" key="8">
    <source>
        <dbReference type="EMBL" id="OJD24160.1"/>
    </source>
</evidence>
<evidence type="ECO:0000256" key="3">
    <source>
        <dbReference type="ARBA" id="ARBA00021704"/>
    </source>
</evidence>
<evidence type="ECO:0000313" key="9">
    <source>
        <dbReference type="Proteomes" id="UP000242791"/>
    </source>
</evidence>
<protein>
    <recommendedName>
        <fullName evidence="3">tRNA (adenine(58)-N(1))-methyltransferase non-catalytic subunit TRM6</fullName>
    </recommendedName>
    <alternativeName>
        <fullName evidence="6">tRNA(m1A58)-methyltransferase subunit TRM6</fullName>
    </alternativeName>
</protein>
<dbReference type="Pfam" id="PF04189">
    <property type="entry name" value="Gcd10p"/>
    <property type="match status" value="1"/>
</dbReference>
<evidence type="ECO:0000256" key="7">
    <source>
        <dbReference type="SAM" id="MobiDB-lite"/>
    </source>
</evidence>
<comment type="caution">
    <text evidence="8">The sequence shown here is derived from an EMBL/GenBank/DDBJ whole genome shotgun (WGS) entry which is preliminary data.</text>
</comment>
<organism evidence="8 9">
    <name type="scientific">Blastomyces percursus</name>
    <dbReference type="NCBI Taxonomy" id="1658174"/>
    <lineage>
        <taxon>Eukaryota</taxon>
        <taxon>Fungi</taxon>
        <taxon>Dikarya</taxon>
        <taxon>Ascomycota</taxon>
        <taxon>Pezizomycotina</taxon>
        <taxon>Eurotiomycetes</taxon>
        <taxon>Eurotiomycetidae</taxon>
        <taxon>Onygenales</taxon>
        <taxon>Ajellomycetaceae</taxon>
        <taxon>Blastomyces</taxon>
    </lineage>
</organism>
<evidence type="ECO:0000256" key="2">
    <source>
        <dbReference type="ARBA" id="ARBA00008320"/>
    </source>
</evidence>
<accession>A0A1J9Q6Q4</accession>
<dbReference type="GO" id="GO:0031515">
    <property type="term" value="C:tRNA (m1A) methyltransferase complex"/>
    <property type="evidence" value="ECO:0007669"/>
    <property type="project" value="InterPro"/>
</dbReference>
<feature type="region of interest" description="Disordered" evidence="7">
    <location>
        <begin position="299"/>
        <end position="362"/>
    </location>
</feature>
<dbReference type="PANTHER" id="PTHR12945:SF0">
    <property type="entry name" value="TRNA (ADENINE(58)-N(1))-METHYLTRANSFERASE NON-CATALYTIC SUBUNIT TRM6"/>
    <property type="match status" value="1"/>
</dbReference>
<dbReference type="EMBL" id="LGTZ01000622">
    <property type="protein sequence ID" value="OJD24160.1"/>
    <property type="molecule type" value="Genomic_DNA"/>
</dbReference>
<evidence type="ECO:0000256" key="4">
    <source>
        <dbReference type="ARBA" id="ARBA00022694"/>
    </source>
</evidence>
<keyword evidence="5" id="KW-0539">Nucleus</keyword>
<dbReference type="GO" id="GO:0005634">
    <property type="term" value="C:nucleus"/>
    <property type="evidence" value="ECO:0007669"/>
    <property type="project" value="UniProtKB-SubCell"/>
</dbReference>
<dbReference type="InterPro" id="IPR017423">
    <property type="entry name" value="TRM6"/>
</dbReference>
<comment type="similarity">
    <text evidence="2">Belongs to the TRM6/GCD10 family.</text>
</comment>
<evidence type="ECO:0000256" key="5">
    <source>
        <dbReference type="ARBA" id="ARBA00023242"/>
    </source>
</evidence>
<sequence>MPTLKITLTKISCSTRFDLNIQDSITSVQRRMHSRILPHAYIALRLPSDTVKVQQIVPNTIISLGKYGSFQANQILGRPYHLTFEILDQPTTEDNHALRIVSAAELHAESLIADGSIPGEVEDRECYRDLDDMDASPMRTNRDTVDDSSSQLMTMDEIEALKKGTTGAGRDIINKLLESHSGLDKKTEFSLAKYTLRKQKKYLKRFSVLPLDVPLLTQWMLEQKDATKIMELRDEIVGLIGCWANVHNGGDAFTIQGSVEMHPASRWLVVDDTGGLVVAAMAERMGILYPHETSIGDVQDKAASQPQPERDDEHQPNNSEPSSQYGPAQATNGLSWQASNASSSARNRRPSPGMTSNNTTLTMIHPNAQPNLALLKYFSFDVSDPSPSHPLHTNLKTLSWLQLLDPSSDPVYSKEPTVASDEALASWKPNKRGMYYRKRRRWSRVRSVVDETRAGGFNGLIVASLMDPTSILKHTIPLLSGSAPVVVYAPHIEPLVRLADFYSTARRTAYINFMRAARQQEQTAATARAVNGMCNQTELEQDAEDAESPSAAVNESDFPVDPTLLLAPTIQTSRVRPWQVLPGRTHPLMTGRGGAEGYVFHALRAFPALGKVEARGNQARKKRKTSTRDVTPAASIISAPQTVN</sequence>
<reference evidence="8 9" key="1">
    <citation type="submission" date="2015-08" db="EMBL/GenBank/DDBJ databases">
        <title>Emmonsia species relationships and genome sequence.</title>
        <authorList>
            <person name="Cuomo C.A."/>
            <person name="Schwartz I.S."/>
            <person name="Kenyon C."/>
            <person name="De Hoog G.S."/>
            <person name="Govender N.P."/>
            <person name="Botha A."/>
            <person name="Moreno L."/>
            <person name="De Vries M."/>
            <person name="Munoz J.F."/>
            <person name="Stielow J.B."/>
        </authorList>
    </citation>
    <scope>NUCLEOTIDE SEQUENCE [LARGE SCALE GENOMIC DNA]</scope>
    <source>
        <strain evidence="8 9">EI222</strain>
    </source>
</reference>
<dbReference type="AlphaFoldDB" id="A0A1J9Q6Q4"/>
<comment type="subcellular location">
    <subcellularLocation>
        <location evidence="1">Nucleus</location>
    </subcellularLocation>
</comment>
<dbReference type="GO" id="GO:0030488">
    <property type="term" value="P:tRNA methylation"/>
    <property type="evidence" value="ECO:0007669"/>
    <property type="project" value="InterPro"/>
</dbReference>
<dbReference type="PANTHER" id="PTHR12945">
    <property type="entry name" value="TRANSLATION INITIATION FACTOR EIF3-RELATED"/>
    <property type="match status" value="1"/>
</dbReference>
<keyword evidence="9" id="KW-1185">Reference proteome</keyword>
<feature type="compositionally biased region" description="Polar residues" evidence="7">
    <location>
        <begin position="316"/>
        <end position="337"/>
    </location>
</feature>
<evidence type="ECO:0000256" key="1">
    <source>
        <dbReference type="ARBA" id="ARBA00004123"/>
    </source>
</evidence>
<dbReference type="VEuPathDB" id="FungiDB:ACJ73_04478"/>
<feature type="compositionally biased region" description="Polar residues" evidence="7">
    <location>
        <begin position="353"/>
        <end position="362"/>
    </location>
</feature>